<dbReference type="GO" id="GO:0043531">
    <property type="term" value="F:ADP binding"/>
    <property type="evidence" value="ECO:0007669"/>
    <property type="project" value="InterPro"/>
</dbReference>
<evidence type="ECO:0000256" key="2">
    <source>
        <dbReference type="PROSITE-ProRule" id="PRU01161"/>
    </source>
</evidence>
<dbReference type="Proteomes" id="UP001220324">
    <property type="component" value="Unassembled WGS sequence"/>
</dbReference>
<dbReference type="InterPro" id="IPR011990">
    <property type="entry name" value="TPR-like_helical_dom_sf"/>
</dbReference>
<keyword evidence="2" id="KW-0378">Hydrolase</keyword>
<feature type="short sequence motif" description="DGA/G" evidence="2">
    <location>
        <begin position="172"/>
        <end position="174"/>
    </location>
</feature>
<dbReference type="PROSITE" id="PS51635">
    <property type="entry name" value="PNPLA"/>
    <property type="match status" value="1"/>
</dbReference>
<keyword evidence="1 2" id="KW-0443">Lipid metabolism</keyword>
<organism evidence="4 5">
    <name type="scientific">Penicillium frequentans</name>
    <dbReference type="NCBI Taxonomy" id="3151616"/>
    <lineage>
        <taxon>Eukaryota</taxon>
        <taxon>Fungi</taxon>
        <taxon>Dikarya</taxon>
        <taxon>Ascomycota</taxon>
        <taxon>Pezizomycotina</taxon>
        <taxon>Eurotiomycetes</taxon>
        <taxon>Eurotiomycetidae</taxon>
        <taxon>Eurotiales</taxon>
        <taxon>Aspergillaceae</taxon>
        <taxon>Penicillium</taxon>
    </lineage>
</organism>
<dbReference type="SUPFAM" id="SSF48452">
    <property type="entry name" value="TPR-like"/>
    <property type="match status" value="2"/>
</dbReference>
<feature type="active site" description="Nucleophile" evidence="2">
    <location>
        <position position="27"/>
    </location>
</feature>
<evidence type="ECO:0000256" key="1">
    <source>
        <dbReference type="ARBA" id="ARBA00023098"/>
    </source>
</evidence>
<dbReference type="InterPro" id="IPR027417">
    <property type="entry name" value="P-loop_NTPase"/>
</dbReference>
<dbReference type="InterPro" id="IPR002641">
    <property type="entry name" value="PNPLA_dom"/>
</dbReference>
<dbReference type="Gene3D" id="3.40.1090.10">
    <property type="entry name" value="Cytosolic phospholipase A2 catalytic domain"/>
    <property type="match status" value="1"/>
</dbReference>
<dbReference type="Pfam" id="PF00931">
    <property type="entry name" value="NB-ARC"/>
    <property type="match status" value="1"/>
</dbReference>
<comment type="caution">
    <text evidence="2">Lacks conserved residue(s) required for the propagation of feature annotation.</text>
</comment>
<dbReference type="AlphaFoldDB" id="A0AAD6D1Y9"/>
<comment type="caution">
    <text evidence="4">The sequence shown here is derived from an EMBL/GenBank/DDBJ whole genome shotgun (WGS) entry which is preliminary data.</text>
</comment>
<evidence type="ECO:0000313" key="4">
    <source>
        <dbReference type="EMBL" id="KAJ5547357.1"/>
    </source>
</evidence>
<dbReference type="InterPro" id="IPR016035">
    <property type="entry name" value="Acyl_Trfase/lysoPLipase"/>
</dbReference>
<feature type="domain" description="PNPLA" evidence="3">
    <location>
        <begin position="1"/>
        <end position="185"/>
    </location>
</feature>
<proteinExistence type="predicted"/>
<feature type="short sequence motif" description="GXSXG" evidence="2">
    <location>
        <begin position="25"/>
        <end position="29"/>
    </location>
</feature>
<dbReference type="InterPro" id="IPR002182">
    <property type="entry name" value="NB-ARC"/>
</dbReference>
<dbReference type="PANTHER" id="PTHR46082:SF6">
    <property type="entry name" value="AAA+ ATPASE DOMAIN-CONTAINING PROTEIN-RELATED"/>
    <property type="match status" value="1"/>
</dbReference>
<protein>
    <recommendedName>
        <fullName evidence="3">PNPLA domain-containing protein</fullName>
    </recommendedName>
</protein>
<sequence length="1104" mass="125487">MAQLNRERGDGQHLKPCDVFDLIGGTSTGGYDKPRLIAIMLGRLELDVDECIDAYTELMESVFGERISHVPVDWSFNIRAKFDSKRLKAAIEHVITKAGASPTDLMDNGVPRRTRSFVCTTSRDTLQVTRLRSYSVPNEETLPATICEAALATSAATKFFEPVTIGNRQFVDGAFGANNPVEEVEEEAADIWCTTSREIRPLVKCFLTVGTGCPAIPPMTDNMYKFIKETLVSLATKPESTERRFMARWSNESKQNRVFRFNVEQGLQGVRMDDCSQRSLIENATQDYLHHSSQKSRIVDCILNLARKEGKTGLEFDLEMIGYEAGVFRAQILGSIRSSGSAFEQPSPPCWVVPIERNSRFVDREHVSMIKRKLFAKGQSGRIAVVGLGGVGKTQIALEVVYQAKDLYPDCSVFWIPAVDTESLEQAYLEIAHHLCLQFDPQKEDVKRVLQRHLSQSQSGRWLLIFDNADDLELWKENSSNCEQEGLGAFLPRSDRGVILFTTRSNKVAQYLAATEVVQIEELDEPKATRVLANSLLRKDLLDNTESARGLLERLTYLPLAIVQAASFINENGMDLPTYVKLLDGQDQDVLDLLSEDFEDEGRYKSIRNPVATTWLTSFAQIQQDNRLATDCLAFMSCVNAKDIPVSLLPSAPELEKQKAIGVLISYSFVRTRNDGTRLDMHRLVHLATKNWLRSMGSLRAWEWFTLRHLAMSFPTNIPSERRAALPHALQILDLTANYPPTHEKVDLLSLCAYSIHEDCRYREAPGLFRQAIKCSEIVNGHDSFRTLFLRSSLATNHQYLGEFQESLIILREVVDVEKRVRGPNSEYTMRLQLEIVCGLRMMGQSDEAEELCETTLRLALDQYSPTDTWPFAAIEEMACVYQTQGRFREAEELCRHIVNMVKRSDNPDSCNVWRYMRFATSILADSYIYRWKMKEAEELYIDAVEIGRKALGPEHPLVIRDSYQLAMVLKAQMRHDEALAMMTECARLDTKVNGRNHHATIKSYERLEEWTSPNLFLQARFRISHVVRAGWWVEGRKKLPRQKAYYGLFNPRRRKKDDSILQEVKLKLDSTFVPANRASTDETLIGRLRDKKADPSPPPVAAI</sequence>
<name>A0AAD6D1Y9_9EURO</name>
<dbReference type="Pfam" id="PF01734">
    <property type="entry name" value="Patatin"/>
    <property type="match status" value="1"/>
</dbReference>
<dbReference type="GO" id="GO:0016042">
    <property type="term" value="P:lipid catabolic process"/>
    <property type="evidence" value="ECO:0007669"/>
    <property type="project" value="UniProtKB-UniRule"/>
</dbReference>
<evidence type="ECO:0000259" key="3">
    <source>
        <dbReference type="PROSITE" id="PS51635"/>
    </source>
</evidence>
<reference evidence="4 5" key="1">
    <citation type="journal article" date="2023" name="IMA Fungus">
        <title>Comparative genomic study of the Penicillium genus elucidates a diverse pangenome and 15 lateral gene transfer events.</title>
        <authorList>
            <person name="Petersen C."/>
            <person name="Sorensen T."/>
            <person name="Nielsen M.R."/>
            <person name="Sondergaard T.E."/>
            <person name="Sorensen J.L."/>
            <person name="Fitzpatrick D.A."/>
            <person name="Frisvad J.C."/>
            <person name="Nielsen K.L."/>
        </authorList>
    </citation>
    <scope>NUCLEOTIDE SEQUENCE [LARGE SCALE GENOMIC DNA]</scope>
    <source>
        <strain evidence="4 5">IBT 35679</strain>
    </source>
</reference>
<gene>
    <name evidence="4" type="ORF">N7494_004942</name>
</gene>
<dbReference type="CDD" id="cd07216">
    <property type="entry name" value="Pat17_PNPLA8_PNPLA9_like3"/>
    <property type="match status" value="1"/>
</dbReference>
<dbReference type="SUPFAM" id="SSF52151">
    <property type="entry name" value="FabD/lysophospholipase-like"/>
    <property type="match status" value="1"/>
</dbReference>
<dbReference type="GO" id="GO:0046486">
    <property type="term" value="P:glycerolipid metabolic process"/>
    <property type="evidence" value="ECO:0007669"/>
    <property type="project" value="UniProtKB-ARBA"/>
</dbReference>
<dbReference type="Gene3D" id="3.40.50.300">
    <property type="entry name" value="P-loop containing nucleotide triphosphate hydrolases"/>
    <property type="match status" value="1"/>
</dbReference>
<dbReference type="Gene3D" id="1.25.40.10">
    <property type="entry name" value="Tetratricopeptide repeat domain"/>
    <property type="match status" value="2"/>
</dbReference>
<accession>A0AAD6D1Y9</accession>
<keyword evidence="2" id="KW-0442">Lipid degradation</keyword>
<dbReference type="PANTHER" id="PTHR46082">
    <property type="entry name" value="ATP/GTP-BINDING PROTEIN-RELATED"/>
    <property type="match status" value="1"/>
</dbReference>
<keyword evidence="5" id="KW-1185">Reference proteome</keyword>
<dbReference type="SUPFAM" id="SSF52540">
    <property type="entry name" value="P-loop containing nucleoside triphosphate hydrolases"/>
    <property type="match status" value="1"/>
</dbReference>
<dbReference type="InterPro" id="IPR053137">
    <property type="entry name" value="NLR-like"/>
</dbReference>
<evidence type="ECO:0000313" key="5">
    <source>
        <dbReference type="Proteomes" id="UP001220324"/>
    </source>
</evidence>
<feature type="active site" description="Proton acceptor" evidence="2">
    <location>
        <position position="172"/>
    </location>
</feature>
<dbReference type="GO" id="GO:0016787">
    <property type="term" value="F:hydrolase activity"/>
    <property type="evidence" value="ECO:0007669"/>
    <property type="project" value="UniProtKB-UniRule"/>
</dbReference>
<dbReference type="EMBL" id="JAQIZZ010000003">
    <property type="protein sequence ID" value="KAJ5547357.1"/>
    <property type="molecule type" value="Genomic_DNA"/>
</dbReference>
<dbReference type="Pfam" id="PF13424">
    <property type="entry name" value="TPR_12"/>
    <property type="match status" value="1"/>
</dbReference>